<comment type="caution">
    <text evidence="2">The sequence shown here is derived from an EMBL/GenBank/DDBJ whole genome shotgun (WGS) entry which is preliminary data.</text>
</comment>
<accession>A0A2M6Z2R1</accession>
<evidence type="ECO:0000256" key="1">
    <source>
        <dbReference type="SAM" id="Phobius"/>
    </source>
</evidence>
<name>A0A2M6Z2R1_9BACT</name>
<gene>
    <name evidence="2" type="ORF">COS93_01970</name>
</gene>
<feature type="transmembrane region" description="Helical" evidence="1">
    <location>
        <begin position="26"/>
        <end position="44"/>
    </location>
</feature>
<keyword evidence="1" id="KW-1133">Transmembrane helix</keyword>
<reference evidence="3" key="1">
    <citation type="submission" date="2017-09" db="EMBL/GenBank/DDBJ databases">
        <title>Depth-based differentiation of microbial function through sediment-hosted aquifers and enrichment of novel symbionts in the deep terrestrial subsurface.</title>
        <authorList>
            <person name="Probst A.J."/>
            <person name="Ladd B."/>
            <person name="Jarett J.K."/>
            <person name="Geller-Mcgrath D.E."/>
            <person name="Sieber C.M.K."/>
            <person name="Emerson J.B."/>
            <person name="Anantharaman K."/>
            <person name="Thomas B.C."/>
            <person name="Malmstrom R."/>
            <person name="Stieglmeier M."/>
            <person name="Klingl A."/>
            <person name="Woyke T."/>
            <person name="Ryan C.M."/>
            <person name="Banfield J.F."/>
        </authorList>
    </citation>
    <scope>NUCLEOTIDE SEQUENCE [LARGE SCALE GENOMIC DNA]</scope>
</reference>
<evidence type="ECO:0000313" key="2">
    <source>
        <dbReference type="EMBL" id="PIU46670.1"/>
    </source>
</evidence>
<dbReference type="Proteomes" id="UP000228777">
    <property type="component" value="Unassembled WGS sequence"/>
</dbReference>
<evidence type="ECO:0000313" key="3">
    <source>
        <dbReference type="Proteomes" id="UP000228777"/>
    </source>
</evidence>
<dbReference type="EMBL" id="PEWP01000037">
    <property type="protein sequence ID" value="PIU46670.1"/>
    <property type="molecule type" value="Genomic_DNA"/>
</dbReference>
<keyword evidence="1" id="KW-0472">Membrane</keyword>
<dbReference type="AlphaFoldDB" id="A0A2M6Z2R1"/>
<evidence type="ECO:0008006" key="4">
    <source>
        <dbReference type="Google" id="ProtNLM"/>
    </source>
</evidence>
<protein>
    <recommendedName>
        <fullName evidence="4">Cell division protein FtsL</fullName>
    </recommendedName>
</protein>
<proteinExistence type="predicted"/>
<keyword evidence="1" id="KW-0812">Transmembrane</keyword>
<organism evidence="2 3">
    <name type="scientific">bacterium (Candidatus Gribaldobacteria) CG07_land_8_20_14_0_80_33_18</name>
    <dbReference type="NCBI Taxonomy" id="2014272"/>
    <lineage>
        <taxon>Bacteria</taxon>
        <taxon>Candidatus Gribaldobacteria</taxon>
    </lineage>
</organism>
<sequence length="119" mass="14339">MQSLISQPFFIMKRSETFKWKINEKLLLVFCLMLTFIFLFIYIFQIQTLIKIEYQKQIYQKQIKNFSEIVSMLEIKSASFDTLENTEGKINELKESVHFVKVEQIKYIPIPKEYLVKGR</sequence>